<name>A0A969WC16_9GAMM</name>
<gene>
    <name evidence="3" type="ORF">G7Y82_15770</name>
</gene>
<proteinExistence type="predicted"/>
<evidence type="ECO:0000256" key="2">
    <source>
        <dbReference type="SAM" id="SignalP"/>
    </source>
</evidence>
<dbReference type="AlphaFoldDB" id="A0A969WC16"/>
<dbReference type="EMBL" id="JAAVXB010000009">
    <property type="protein sequence ID" value="NKF23774.1"/>
    <property type="molecule type" value="Genomic_DNA"/>
</dbReference>
<feature type="chain" id="PRO_5037523946" evidence="2">
    <location>
        <begin position="28"/>
        <end position="141"/>
    </location>
</feature>
<sequence length="141" mass="14991">MNEFQPILRRLTLLPLALLLGGQIAVAAAQQDDMPAVDTSHPASPTAAEPAVPTSAKPAAADNGKGDSGTTIVGNGDESPIGLYITPWRDAYAEKGIDRPARLLQEKALPIDRVVFKRQVQYYDALSTALKSKGVVTPEQN</sequence>
<accession>A0A969WC16</accession>
<keyword evidence="4" id="KW-1185">Reference proteome</keyword>
<keyword evidence="2" id="KW-0732">Signal</keyword>
<dbReference type="RefSeq" id="WP_168149088.1">
    <property type="nucleotide sequence ID" value="NZ_JAAVXB010000009.1"/>
</dbReference>
<protein>
    <submittedName>
        <fullName evidence="3">Uncharacterized protein</fullName>
    </submittedName>
</protein>
<feature type="region of interest" description="Disordered" evidence="1">
    <location>
        <begin position="33"/>
        <end position="76"/>
    </location>
</feature>
<evidence type="ECO:0000313" key="4">
    <source>
        <dbReference type="Proteomes" id="UP000653472"/>
    </source>
</evidence>
<feature type="signal peptide" evidence="2">
    <location>
        <begin position="1"/>
        <end position="27"/>
    </location>
</feature>
<reference evidence="3" key="1">
    <citation type="submission" date="2020-03" db="EMBL/GenBank/DDBJ databases">
        <title>Solimonas marina sp. nov., isolated from deep seawater of the Pacific Ocean.</title>
        <authorList>
            <person name="Liu X."/>
            <person name="Lai Q."/>
            <person name="Sun F."/>
            <person name="Gai Y."/>
            <person name="Li G."/>
            <person name="Shao Z."/>
        </authorList>
    </citation>
    <scope>NUCLEOTIDE SEQUENCE</scope>
    <source>
        <strain evidence="3">C16B3</strain>
    </source>
</reference>
<evidence type="ECO:0000313" key="3">
    <source>
        <dbReference type="EMBL" id="NKF23774.1"/>
    </source>
</evidence>
<organism evidence="3 4">
    <name type="scientific">Solimonas marina</name>
    <dbReference type="NCBI Taxonomy" id="2714601"/>
    <lineage>
        <taxon>Bacteria</taxon>
        <taxon>Pseudomonadati</taxon>
        <taxon>Pseudomonadota</taxon>
        <taxon>Gammaproteobacteria</taxon>
        <taxon>Nevskiales</taxon>
        <taxon>Nevskiaceae</taxon>
        <taxon>Solimonas</taxon>
    </lineage>
</organism>
<comment type="caution">
    <text evidence="3">The sequence shown here is derived from an EMBL/GenBank/DDBJ whole genome shotgun (WGS) entry which is preliminary data.</text>
</comment>
<evidence type="ECO:0000256" key="1">
    <source>
        <dbReference type="SAM" id="MobiDB-lite"/>
    </source>
</evidence>
<dbReference type="Proteomes" id="UP000653472">
    <property type="component" value="Unassembled WGS sequence"/>
</dbReference>